<name>A0AAD6PSF4_9ROSI</name>
<dbReference type="Pfam" id="PF17172">
    <property type="entry name" value="GST_N_4"/>
    <property type="match status" value="1"/>
</dbReference>
<feature type="compositionally biased region" description="Polar residues" evidence="1">
    <location>
        <begin position="185"/>
        <end position="196"/>
    </location>
</feature>
<organism evidence="3 4">
    <name type="scientific">Populus alba x Populus x berolinensis</name>
    <dbReference type="NCBI Taxonomy" id="444605"/>
    <lineage>
        <taxon>Eukaryota</taxon>
        <taxon>Viridiplantae</taxon>
        <taxon>Streptophyta</taxon>
        <taxon>Embryophyta</taxon>
        <taxon>Tracheophyta</taxon>
        <taxon>Spermatophyta</taxon>
        <taxon>Magnoliopsida</taxon>
        <taxon>eudicotyledons</taxon>
        <taxon>Gunneridae</taxon>
        <taxon>Pentapetalae</taxon>
        <taxon>rosids</taxon>
        <taxon>fabids</taxon>
        <taxon>Malpighiales</taxon>
        <taxon>Salicaceae</taxon>
        <taxon>Saliceae</taxon>
        <taxon>Populus</taxon>
    </lineage>
</organism>
<reference evidence="3 4" key="1">
    <citation type="journal article" date="2023" name="Mol. Ecol. Resour.">
        <title>Chromosome-level genome assembly of a triploid poplar Populus alba 'Berolinensis'.</title>
        <authorList>
            <person name="Chen S."/>
            <person name="Yu Y."/>
            <person name="Wang X."/>
            <person name="Wang S."/>
            <person name="Zhang T."/>
            <person name="Zhou Y."/>
            <person name="He R."/>
            <person name="Meng N."/>
            <person name="Wang Y."/>
            <person name="Liu W."/>
            <person name="Liu Z."/>
            <person name="Liu J."/>
            <person name="Guo Q."/>
            <person name="Huang H."/>
            <person name="Sederoff R.R."/>
            <person name="Wang G."/>
            <person name="Qu G."/>
            <person name="Chen S."/>
        </authorList>
    </citation>
    <scope>NUCLEOTIDE SEQUENCE [LARGE SCALE GENOMIC DNA]</scope>
    <source>
        <strain evidence="3">SC-2020</strain>
    </source>
</reference>
<comment type="caution">
    <text evidence="3">The sequence shown here is derived from an EMBL/GenBank/DDBJ whole genome shotgun (WGS) entry which is preliminary data.</text>
</comment>
<gene>
    <name evidence="3" type="ORF">NC653_040310</name>
</gene>
<dbReference type="PANTHER" id="PTHR12289:SF41">
    <property type="entry name" value="FAILED AXON CONNECTIONS-RELATED"/>
    <property type="match status" value="1"/>
</dbReference>
<keyword evidence="4" id="KW-1185">Reference proteome</keyword>
<feature type="domain" description="Thioredoxin-like fold" evidence="2">
    <location>
        <begin position="23"/>
        <end position="109"/>
    </location>
</feature>
<proteinExistence type="predicted"/>
<feature type="compositionally biased region" description="Basic residues" evidence="1">
    <location>
        <begin position="202"/>
        <end position="211"/>
    </location>
</feature>
<dbReference type="AlphaFoldDB" id="A0AAD6PSF4"/>
<evidence type="ECO:0000259" key="2">
    <source>
        <dbReference type="Pfam" id="PF17172"/>
    </source>
</evidence>
<evidence type="ECO:0000256" key="1">
    <source>
        <dbReference type="SAM" id="MobiDB-lite"/>
    </source>
</evidence>
<accession>A0AAD6PSF4</accession>
<feature type="region of interest" description="Disordered" evidence="1">
    <location>
        <begin position="185"/>
        <end position="218"/>
    </location>
</feature>
<evidence type="ECO:0000313" key="3">
    <source>
        <dbReference type="EMBL" id="KAJ6958614.1"/>
    </source>
</evidence>
<dbReference type="InterPro" id="IPR012336">
    <property type="entry name" value="Thioredoxin-like_fold"/>
</dbReference>
<dbReference type="PANTHER" id="PTHR12289">
    <property type="entry name" value="METAXIN RELATED"/>
    <property type="match status" value="1"/>
</dbReference>
<dbReference type="EMBL" id="JAQIZT010000018">
    <property type="protein sequence ID" value="KAJ6958614.1"/>
    <property type="molecule type" value="Genomic_DNA"/>
</dbReference>
<dbReference type="InterPro" id="IPR050931">
    <property type="entry name" value="Mito_Protein_Transport_Metaxin"/>
</dbReference>
<protein>
    <recommendedName>
        <fullName evidence="2">Thioredoxin-like fold domain-containing protein</fullName>
    </recommendedName>
</protein>
<sequence>MQERAEYTLVARKPSFGLPTGCPICLPLFIYLKFSNFPFHLVFNNTFPDSGTYVAYNDENGGVIKSLKEDGIVDLDTDFSSFPEWISRKAMVSTWLADAIMYELWVGSDGTSARTIYHSGLPWLIGKALLMKQVHVVKQRLGITKENAERREAEESSMLQSALLEHGNLIRYAEKLKTDFMEAGSSSSVPQFLSDASSTSTRRSKPKKQPKRERTEEEKTFRRRARYFLVTQVVAVLVFLSVMSSNDFSEVEVDEDEDEDEGFTENMIKLKDMLGREEMYFDLSVF</sequence>
<dbReference type="GO" id="GO:0005741">
    <property type="term" value="C:mitochondrial outer membrane"/>
    <property type="evidence" value="ECO:0007669"/>
    <property type="project" value="TreeGrafter"/>
</dbReference>
<dbReference type="Proteomes" id="UP001164929">
    <property type="component" value="Chromosome 18"/>
</dbReference>
<evidence type="ECO:0000313" key="4">
    <source>
        <dbReference type="Proteomes" id="UP001164929"/>
    </source>
</evidence>
<dbReference type="GO" id="GO:0006626">
    <property type="term" value="P:protein targeting to mitochondrion"/>
    <property type="evidence" value="ECO:0007669"/>
    <property type="project" value="TreeGrafter"/>
</dbReference>